<comment type="subcellular location">
    <subcellularLocation>
        <location evidence="1">Vacuole</location>
    </subcellularLocation>
</comment>
<evidence type="ECO:0000256" key="2">
    <source>
        <dbReference type="ARBA" id="ARBA00009191"/>
    </source>
</evidence>
<comment type="similarity">
    <text evidence="2">Belongs to the strictosidine synthase family.</text>
</comment>
<feature type="domain" description="Strictosidine synthase conserved region" evidence="6">
    <location>
        <begin position="29"/>
        <end position="96"/>
    </location>
</feature>
<feature type="region of interest" description="Disordered" evidence="5">
    <location>
        <begin position="112"/>
        <end position="220"/>
    </location>
</feature>
<dbReference type="InterPro" id="IPR018119">
    <property type="entry name" value="Strictosidine_synth_cons-reg"/>
</dbReference>
<evidence type="ECO:0000256" key="3">
    <source>
        <dbReference type="ARBA" id="ARBA00022554"/>
    </source>
</evidence>
<dbReference type="Proteomes" id="UP000479710">
    <property type="component" value="Unassembled WGS sequence"/>
</dbReference>
<dbReference type="AlphaFoldDB" id="A0A6G1E074"/>
<dbReference type="PANTHER" id="PTHR10426:SF140">
    <property type="entry name" value="OS01G0698200 PROTEIN"/>
    <property type="match status" value="1"/>
</dbReference>
<sequence length="220" mass="23427">MGLMKVGPNGGEAQVVATEADGVPFHFLNGLDADQATGDVYFTDSSSTYTRRFNDEITMNANATRRLLKYDAQTRQVTMVKADLSYTNGVTISSTGRTSTWGTRCRVRRFGTGCGTQTSGGKNSLPNPRQPRGEKNLHRDDFFLPRGGSVVSSLSRGATPQEASAPASSSVAHEGIQPTRDSSSSSHDRRRHGLRPPLGAARGDGRLLPPSSVTALSLSG</sequence>
<dbReference type="EMBL" id="SPHZ02000005">
    <property type="protein sequence ID" value="KAF0917784.1"/>
    <property type="molecule type" value="Genomic_DNA"/>
</dbReference>
<feature type="compositionally biased region" description="Low complexity" evidence="5">
    <location>
        <begin position="146"/>
        <end position="157"/>
    </location>
</feature>
<dbReference type="SUPFAM" id="SSF63829">
    <property type="entry name" value="Calcium-dependent phosphotriesterase"/>
    <property type="match status" value="1"/>
</dbReference>
<dbReference type="PANTHER" id="PTHR10426">
    <property type="entry name" value="STRICTOSIDINE SYNTHASE-RELATED"/>
    <property type="match status" value="1"/>
</dbReference>
<dbReference type="Gene3D" id="2.120.10.30">
    <property type="entry name" value="TolB, C-terminal domain"/>
    <property type="match status" value="1"/>
</dbReference>
<feature type="compositionally biased region" description="Polar residues" evidence="5">
    <location>
        <begin position="211"/>
        <end position="220"/>
    </location>
</feature>
<keyword evidence="8" id="KW-1185">Reference proteome</keyword>
<organism evidence="7 8">
    <name type="scientific">Oryza meyeriana var. granulata</name>
    <dbReference type="NCBI Taxonomy" id="110450"/>
    <lineage>
        <taxon>Eukaryota</taxon>
        <taxon>Viridiplantae</taxon>
        <taxon>Streptophyta</taxon>
        <taxon>Embryophyta</taxon>
        <taxon>Tracheophyta</taxon>
        <taxon>Spermatophyta</taxon>
        <taxon>Magnoliopsida</taxon>
        <taxon>Liliopsida</taxon>
        <taxon>Poales</taxon>
        <taxon>Poaceae</taxon>
        <taxon>BOP clade</taxon>
        <taxon>Oryzoideae</taxon>
        <taxon>Oryzeae</taxon>
        <taxon>Oryzinae</taxon>
        <taxon>Oryza</taxon>
        <taxon>Oryza meyeriana</taxon>
    </lineage>
</organism>
<protein>
    <recommendedName>
        <fullName evidence="6">Strictosidine synthase conserved region domain-containing protein</fullName>
    </recommendedName>
</protein>
<dbReference type="GO" id="GO:0005773">
    <property type="term" value="C:vacuole"/>
    <property type="evidence" value="ECO:0007669"/>
    <property type="project" value="UniProtKB-SubCell"/>
</dbReference>
<dbReference type="OrthoDB" id="781997at2759"/>
<reference evidence="7 8" key="1">
    <citation type="submission" date="2019-11" db="EMBL/GenBank/DDBJ databases">
        <title>Whole genome sequence of Oryza granulata.</title>
        <authorList>
            <person name="Li W."/>
        </authorList>
    </citation>
    <scope>NUCLEOTIDE SEQUENCE [LARGE SCALE GENOMIC DNA]</scope>
    <source>
        <strain evidence="8">cv. Menghai</strain>
        <tissue evidence="7">Leaf</tissue>
    </source>
</reference>
<evidence type="ECO:0000313" key="7">
    <source>
        <dbReference type="EMBL" id="KAF0917784.1"/>
    </source>
</evidence>
<proteinExistence type="inferred from homology"/>
<evidence type="ECO:0000256" key="1">
    <source>
        <dbReference type="ARBA" id="ARBA00004116"/>
    </source>
</evidence>
<dbReference type="Pfam" id="PF03088">
    <property type="entry name" value="Str_synth"/>
    <property type="match status" value="1"/>
</dbReference>
<feature type="compositionally biased region" description="Basic and acidic residues" evidence="5">
    <location>
        <begin position="131"/>
        <end position="143"/>
    </location>
</feature>
<feature type="compositionally biased region" description="Polar residues" evidence="5">
    <location>
        <begin position="115"/>
        <end position="127"/>
    </location>
</feature>
<keyword evidence="3" id="KW-0926">Vacuole</keyword>
<accession>A0A6G1E074</accession>
<dbReference type="GO" id="GO:0016787">
    <property type="term" value="F:hydrolase activity"/>
    <property type="evidence" value="ECO:0007669"/>
    <property type="project" value="TreeGrafter"/>
</dbReference>
<evidence type="ECO:0000259" key="6">
    <source>
        <dbReference type="Pfam" id="PF03088"/>
    </source>
</evidence>
<dbReference type="GO" id="GO:0012505">
    <property type="term" value="C:endomembrane system"/>
    <property type="evidence" value="ECO:0007669"/>
    <property type="project" value="TreeGrafter"/>
</dbReference>
<evidence type="ECO:0000313" key="8">
    <source>
        <dbReference type="Proteomes" id="UP000479710"/>
    </source>
</evidence>
<name>A0A6G1E074_9ORYZ</name>
<keyword evidence="4" id="KW-0325">Glycoprotein</keyword>
<gene>
    <name evidence="7" type="ORF">E2562_021469</name>
</gene>
<evidence type="ECO:0000256" key="5">
    <source>
        <dbReference type="SAM" id="MobiDB-lite"/>
    </source>
</evidence>
<dbReference type="InterPro" id="IPR011042">
    <property type="entry name" value="6-blade_b-propeller_TolB-like"/>
</dbReference>
<evidence type="ECO:0000256" key="4">
    <source>
        <dbReference type="ARBA" id="ARBA00023180"/>
    </source>
</evidence>
<comment type="caution">
    <text evidence="7">The sequence shown here is derived from an EMBL/GenBank/DDBJ whole genome shotgun (WGS) entry which is preliminary data.</text>
</comment>